<dbReference type="Pfam" id="PF03009">
    <property type="entry name" value="GDPD"/>
    <property type="match status" value="1"/>
</dbReference>
<feature type="transmembrane region" description="Helical" evidence="1">
    <location>
        <begin position="215"/>
        <end position="244"/>
    </location>
</feature>
<accession>A0A4R3MKR1</accession>
<keyword evidence="1" id="KW-1133">Transmembrane helix</keyword>
<evidence type="ECO:0000259" key="2">
    <source>
        <dbReference type="PROSITE" id="PS51704"/>
    </source>
</evidence>
<feature type="transmembrane region" description="Helical" evidence="1">
    <location>
        <begin position="324"/>
        <end position="342"/>
    </location>
</feature>
<feature type="transmembrane region" description="Helical" evidence="1">
    <location>
        <begin position="264"/>
        <end position="286"/>
    </location>
</feature>
<comment type="caution">
    <text evidence="3">The sequence shown here is derived from an EMBL/GenBank/DDBJ whole genome shotgun (WGS) entry which is preliminary data.</text>
</comment>
<dbReference type="GO" id="GO:0006629">
    <property type="term" value="P:lipid metabolic process"/>
    <property type="evidence" value="ECO:0007669"/>
    <property type="project" value="InterPro"/>
</dbReference>
<keyword evidence="1" id="KW-0812">Transmembrane</keyword>
<evidence type="ECO:0000256" key="1">
    <source>
        <dbReference type="SAM" id="Phobius"/>
    </source>
</evidence>
<dbReference type="InterPro" id="IPR030395">
    <property type="entry name" value="GP_PDE_dom"/>
</dbReference>
<feature type="transmembrane region" description="Helical" evidence="1">
    <location>
        <begin position="120"/>
        <end position="139"/>
    </location>
</feature>
<evidence type="ECO:0000313" key="4">
    <source>
        <dbReference type="Proteomes" id="UP000294902"/>
    </source>
</evidence>
<gene>
    <name evidence="3" type="ORF">EDC18_104139</name>
</gene>
<dbReference type="RefSeq" id="WP_132251878.1">
    <property type="nucleotide sequence ID" value="NZ_SMAL01000004.1"/>
</dbReference>
<feature type="domain" description="GP-PDE" evidence="2">
    <location>
        <begin position="355"/>
        <end position="585"/>
    </location>
</feature>
<dbReference type="Proteomes" id="UP000294902">
    <property type="component" value="Unassembled WGS sequence"/>
</dbReference>
<dbReference type="OrthoDB" id="384721at2"/>
<keyword evidence="1" id="KW-0472">Membrane</keyword>
<dbReference type="SUPFAM" id="SSF51695">
    <property type="entry name" value="PLC-like phosphodiesterases"/>
    <property type="match status" value="1"/>
</dbReference>
<dbReference type="PANTHER" id="PTHR46211">
    <property type="entry name" value="GLYCEROPHOSPHORYL DIESTER PHOSPHODIESTERASE"/>
    <property type="match status" value="1"/>
</dbReference>
<feature type="transmembrane region" description="Helical" evidence="1">
    <location>
        <begin position="70"/>
        <end position="94"/>
    </location>
</feature>
<evidence type="ECO:0000313" key="3">
    <source>
        <dbReference type="EMBL" id="TCT14989.1"/>
    </source>
</evidence>
<dbReference type="PANTHER" id="PTHR46211:SF8">
    <property type="entry name" value="PHOSPHODIESTERASE"/>
    <property type="match status" value="1"/>
</dbReference>
<dbReference type="AlphaFoldDB" id="A0A4R3MKR1"/>
<sequence length="588" mass="67871">MVELLFRRSLLDLKKTYKKHIIFEFFYMLITGFIFVPIIAYIFNRVIWSLGSGSLLNTEIFRIVLNYRGIFGLLSIATIAVVILFIQFGVIIVISQKQYFSKSISILHAFDTVIKKTPKIVGFGVFQLITLFVFLIPFIDSPLLGSLSEDIEIKSFIRNQIFSSRLLMTLYGLVFILIIYIIIRWIFTLHFIIIENKSVRKAVSSSMELTKKNQIRIIVGLFVLNIIIFLIGIFIISGITLIPSLITDINLFFLDNSLVTLSSFITYVFALMLIPINITFVTRLFYRYHINQDVEIEDKLIISKNKKIYEMEDKISTFIMKKSVFNLILLTVYLIMAIYFHYTVTDNIAYIGRSVAVAGHRGDMYNSPENTISSVRSAIEKEVDFVEIDIQITKDNVIVLNHDRDLARVAGVPYRVIDLTYEELSVLEVGSHFSDDFMGEKIPTLEEVLIEVKDQAKLILDIKAYGNKIDIAENLVALIEKYEMVEQCYIQSFNYPVLQEIRKINPDIKIGQLMYAVTGNLATLDVDFYSIEQNMLSNRIINNARRIDREIWVWTVNNESNMKRVLKYDIDVIITGYPEMVQSIIGLK</sequence>
<feature type="transmembrane region" description="Helical" evidence="1">
    <location>
        <begin position="21"/>
        <end position="43"/>
    </location>
</feature>
<keyword evidence="4" id="KW-1185">Reference proteome</keyword>
<dbReference type="PROSITE" id="PS51704">
    <property type="entry name" value="GP_PDE"/>
    <property type="match status" value="1"/>
</dbReference>
<reference evidence="3 4" key="1">
    <citation type="submission" date="2019-03" db="EMBL/GenBank/DDBJ databases">
        <title>Genomic Encyclopedia of Type Strains, Phase IV (KMG-IV): sequencing the most valuable type-strain genomes for metagenomic binning, comparative biology and taxonomic classification.</title>
        <authorList>
            <person name="Goeker M."/>
        </authorList>
    </citation>
    <scope>NUCLEOTIDE SEQUENCE [LARGE SCALE GENOMIC DNA]</scope>
    <source>
        <strain evidence="3 4">DSM 24629</strain>
    </source>
</reference>
<name>A0A4R3MKR1_9FIRM</name>
<protein>
    <submittedName>
        <fullName evidence="3">Glycerophosphoryl diester phosphodiesterase</fullName>
    </submittedName>
</protein>
<dbReference type="InterPro" id="IPR018476">
    <property type="entry name" value="GlyceroP-diester-Pdiesterase_M"/>
</dbReference>
<dbReference type="EMBL" id="SMAL01000004">
    <property type="protein sequence ID" value="TCT14989.1"/>
    <property type="molecule type" value="Genomic_DNA"/>
</dbReference>
<dbReference type="GO" id="GO:0008081">
    <property type="term" value="F:phosphoric diester hydrolase activity"/>
    <property type="evidence" value="ECO:0007669"/>
    <property type="project" value="InterPro"/>
</dbReference>
<dbReference type="Pfam" id="PF10110">
    <property type="entry name" value="GPDPase_memb"/>
    <property type="match status" value="1"/>
</dbReference>
<dbReference type="InterPro" id="IPR017946">
    <property type="entry name" value="PLC-like_Pdiesterase_TIM-brl"/>
</dbReference>
<feature type="transmembrane region" description="Helical" evidence="1">
    <location>
        <begin position="170"/>
        <end position="194"/>
    </location>
</feature>
<dbReference type="Gene3D" id="3.20.20.190">
    <property type="entry name" value="Phosphatidylinositol (PI) phosphodiesterase"/>
    <property type="match status" value="1"/>
</dbReference>
<proteinExistence type="predicted"/>
<organism evidence="3 4">
    <name type="scientific">Natranaerovirga pectinivora</name>
    <dbReference type="NCBI Taxonomy" id="682400"/>
    <lineage>
        <taxon>Bacteria</taxon>
        <taxon>Bacillati</taxon>
        <taxon>Bacillota</taxon>
        <taxon>Clostridia</taxon>
        <taxon>Lachnospirales</taxon>
        <taxon>Natranaerovirgaceae</taxon>
        <taxon>Natranaerovirga</taxon>
    </lineage>
</organism>